<dbReference type="PRINTS" id="PR00404">
    <property type="entry name" value="MADSDOMAIN"/>
</dbReference>
<keyword evidence="4" id="KW-0804">Transcription</keyword>
<dbReference type="PANTHER" id="PTHR48019">
    <property type="entry name" value="SERUM RESPONSE FACTOR HOMOLOG"/>
    <property type="match status" value="1"/>
</dbReference>
<comment type="subcellular location">
    <subcellularLocation>
        <location evidence="1">Nucleus</location>
    </subcellularLocation>
</comment>
<keyword evidence="6" id="KW-0175">Coiled coil</keyword>
<evidence type="ECO:0000256" key="1">
    <source>
        <dbReference type="ARBA" id="ARBA00004123"/>
    </source>
</evidence>
<feature type="domain" description="MADS-box" evidence="8">
    <location>
        <begin position="202"/>
        <end position="262"/>
    </location>
</feature>
<dbReference type="FunFam" id="3.40.1810.10:FF:000003">
    <property type="entry name" value="MADS-box transcription factor MADS-MC"/>
    <property type="match status" value="1"/>
</dbReference>
<sequence>MDMILKEGDDNVANPQAGAVPRLRLNPFDQTKPIRSSPLYSFKPEVPFFFSPLVLLLSTGTEKGRGDSLSEAAKGEGGTLKAPGIGYEAVAALSLGGFVPLCFSFSIEEEGNGWWPWDRLGREGEGSKLDHIAPIEDAVEGELPLARFLLCSNLSHPLVSFPNQEVRERSVRTSHHFSSRLSFPFLSSFEIVALSVCRGVGMGRGPVQLRRIENKINRQVTFSKRRNGLMKKAHEISVLCDADVALIIFSTKGKLFQYSTGDRMEQILEKFQRYSLAEKAVSETETVSQDSLSNNCVIIKSKIEALQKNQRHLMGEELDSLTMKELQHLEQQLEASLKQIRTRKDKVYHDCIAELHQKEKLLEEENSSLEKLLAKGREKEMPTQQMLSGKQTQAQTKPLLASTLMVTDSLTALNIGPPGVEVETPVALPSSQTDCSSLPPWMLNHSSSG</sequence>
<dbReference type="SUPFAM" id="SSF55455">
    <property type="entry name" value="SRF-like"/>
    <property type="match status" value="1"/>
</dbReference>
<feature type="region of interest" description="Disordered" evidence="7">
    <location>
        <begin position="427"/>
        <end position="449"/>
    </location>
</feature>
<keyword evidence="11" id="KW-1185">Reference proteome</keyword>
<dbReference type="GO" id="GO:0003700">
    <property type="term" value="F:DNA-binding transcription factor activity"/>
    <property type="evidence" value="ECO:0007669"/>
    <property type="project" value="InterPro"/>
</dbReference>
<comment type="caution">
    <text evidence="10">The sequence shown here is derived from an EMBL/GenBank/DDBJ whole genome shotgun (WGS) entry which is preliminary data.</text>
</comment>
<dbReference type="GO" id="GO:0005634">
    <property type="term" value="C:nucleus"/>
    <property type="evidence" value="ECO:0007669"/>
    <property type="project" value="UniProtKB-SubCell"/>
</dbReference>
<dbReference type="PROSITE" id="PS50066">
    <property type="entry name" value="MADS_BOX_2"/>
    <property type="match status" value="1"/>
</dbReference>
<organism evidence="10 11">
    <name type="scientific">Rhynchospora pubera</name>
    <dbReference type="NCBI Taxonomy" id="906938"/>
    <lineage>
        <taxon>Eukaryota</taxon>
        <taxon>Viridiplantae</taxon>
        <taxon>Streptophyta</taxon>
        <taxon>Embryophyta</taxon>
        <taxon>Tracheophyta</taxon>
        <taxon>Spermatophyta</taxon>
        <taxon>Magnoliopsida</taxon>
        <taxon>Liliopsida</taxon>
        <taxon>Poales</taxon>
        <taxon>Cyperaceae</taxon>
        <taxon>Cyperoideae</taxon>
        <taxon>Rhynchosporeae</taxon>
        <taxon>Rhynchospora</taxon>
    </lineage>
</organism>
<dbReference type="PROSITE" id="PS51297">
    <property type="entry name" value="K_BOX"/>
    <property type="match status" value="1"/>
</dbReference>
<protein>
    <submittedName>
        <fullName evidence="10">MADS box transcription factor</fullName>
    </submittedName>
</protein>
<dbReference type="GO" id="GO:0045944">
    <property type="term" value="P:positive regulation of transcription by RNA polymerase II"/>
    <property type="evidence" value="ECO:0007669"/>
    <property type="project" value="InterPro"/>
</dbReference>
<keyword evidence="3" id="KW-0238">DNA-binding</keyword>
<dbReference type="InterPro" id="IPR033896">
    <property type="entry name" value="MEF2-like_N"/>
</dbReference>
<evidence type="ECO:0000259" key="9">
    <source>
        <dbReference type="PROSITE" id="PS51297"/>
    </source>
</evidence>
<dbReference type="EMBL" id="JAMFTS010000002">
    <property type="protein sequence ID" value="KAJ4791619.1"/>
    <property type="molecule type" value="Genomic_DNA"/>
</dbReference>
<evidence type="ECO:0000256" key="3">
    <source>
        <dbReference type="ARBA" id="ARBA00023125"/>
    </source>
</evidence>
<dbReference type="CDD" id="cd00265">
    <property type="entry name" value="MADS_MEF2_like"/>
    <property type="match status" value="1"/>
</dbReference>
<evidence type="ECO:0000256" key="6">
    <source>
        <dbReference type="SAM" id="Coils"/>
    </source>
</evidence>
<dbReference type="InterPro" id="IPR002487">
    <property type="entry name" value="TF_Kbox"/>
</dbReference>
<evidence type="ECO:0000259" key="8">
    <source>
        <dbReference type="PROSITE" id="PS50066"/>
    </source>
</evidence>
<name>A0AAV8FIY5_9POAL</name>
<reference evidence="10" key="1">
    <citation type="submission" date="2022-08" db="EMBL/GenBank/DDBJ databases">
        <authorList>
            <person name="Marques A."/>
        </authorList>
    </citation>
    <scope>NUCLEOTIDE SEQUENCE</scope>
    <source>
        <strain evidence="10">RhyPub2mFocal</strain>
        <tissue evidence="10">Leaves</tissue>
    </source>
</reference>
<feature type="domain" description="K-box" evidence="9">
    <location>
        <begin position="289"/>
        <end position="379"/>
    </location>
</feature>
<evidence type="ECO:0000313" key="10">
    <source>
        <dbReference type="EMBL" id="KAJ4791619.1"/>
    </source>
</evidence>
<dbReference type="InterPro" id="IPR036879">
    <property type="entry name" value="TF_MADSbox_sf"/>
</dbReference>
<accession>A0AAV8FIY5</accession>
<dbReference type="GO" id="GO:0000977">
    <property type="term" value="F:RNA polymerase II transcription regulatory region sequence-specific DNA binding"/>
    <property type="evidence" value="ECO:0007669"/>
    <property type="project" value="InterPro"/>
</dbReference>
<dbReference type="InterPro" id="IPR050142">
    <property type="entry name" value="MADS-box/MEF2_TF"/>
</dbReference>
<evidence type="ECO:0000256" key="5">
    <source>
        <dbReference type="ARBA" id="ARBA00023242"/>
    </source>
</evidence>
<dbReference type="Pfam" id="PF01486">
    <property type="entry name" value="K-box"/>
    <property type="match status" value="1"/>
</dbReference>
<evidence type="ECO:0000256" key="4">
    <source>
        <dbReference type="ARBA" id="ARBA00023163"/>
    </source>
</evidence>
<dbReference type="Gene3D" id="3.40.1810.10">
    <property type="entry name" value="Transcription factor, MADS-box"/>
    <property type="match status" value="1"/>
</dbReference>
<evidence type="ECO:0000313" key="11">
    <source>
        <dbReference type="Proteomes" id="UP001140206"/>
    </source>
</evidence>
<dbReference type="SMART" id="SM00432">
    <property type="entry name" value="MADS"/>
    <property type="match status" value="1"/>
</dbReference>
<dbReference type="Proteomes" id="UP001140206">
    <property type="component" value="Chromosome 2"/>
</dbReference>
<feature type="coiled-coil region" evidence="6">
    <location>
        <begin position="323"/>
        <end position="379"/>
    </location>
</feature>
<dbReference type="GO" id="GO:0046983">
    <property type="term" value="F:protein dimerization activity"/>
    <property type="evidence" value="ECO:0007669"/>
    <property type="project" value="InterPro"/>
</dbReference>
<evidence type="ECO:0000256" key="7">
    <source>
        <dbReference type="SAM" id="MobiDB-lite"/>
    </source>
</evidence>
<keyword evidence="2" id="KW-0805">Transcription regulation</keyword>
<evidence type="ECO:0000256" key="2">
    <source>
        <dbReference type="ARBA" id="ARBA00023015"/>
    </source>
</evidence>
<dbReference type="Pfam" id="PF00319">
    <property type="entry name" value="SRF-TF"/>
    <property type="match status" value="1"/>
</dbReference>
<dbReference type="AlphaFoldDB" id="A0AAV8FIY5"/>
<keyword evidence="5" id="KW-0539">Nucleus</keyword>
<dbReference type="InterPro" id="IPR002100">
    <property type="entry name" value="TF_MADSbox"/>
</dbReference>
<proteinExistence type="predicted"/>
<gene>
    <name evidence="10" type="ORF">LUZ62_042865</name>
</gene>